<dbReference type="AlphaFoldDB" id="A0A286UQA1"/>
<dbReference type="STRING" id="2282107.A0A286UQA1"/>
<keyword evidence="3" id="KW-1185">Reference proteome</keyword>
<reference evidence="2 3" key="1">
    <citation type="journal article" date="2017" name="Mol. Ecol.">
        <title>Comparative and population genomic landscape of Phellinus noxius: A hypervariable fungus causing root rot in trees.</title>
        <authorList>
            <person name="Chung C.L."/>
            <person name="Lee T.J."/>
            <person name="Akiba M."/>
            <person name="Lee H.H."/>
            <person name="Kuo T.H."/>
            <person name="Liu D."/>
            <person name="Ke H.M."/>
            <person name="Yokoi T."/>
            <person name="Roa M.B."/>
            <person name="Lu M.J."/>
            <person name="Chang Y.Y."/>
            <person name="Ann P.J."/>
            <person name="Tsai J.N."/>
            <person name="Chen C.Y."/>
            <person name="Tzean S.S."/>
            <person name="Ota Y."/>
            <person name="Hattori T."/>
            <person name="Sahashi N."/>
            <person name="Liou R.F."/>
            <person name="Kikuchi T."/>
            <person name="Tsai I.J."/>
        </authorList>
    </citation>
    <scope>NUCLEOTIDE SEQUENCE [LARGE SCALE GENOMIC DNA]</scope>
    <source>
        <strain evidence="2 3">FFPRI411160</strain>
    </source>
</reference>
<name>A0A286UQA1_9AGAM</name>
<accession>A0A286UQA1</accession>
<organism evidence="2 3">
    <name type="scientific">Pyrrhoderma noxium</name>
    <dbReference type="NCBI Taxonomy" id="2282107"/>
    <lineage>
        <taxon>Eukaryota</taxon>
        <taxon>Fungi</taxon>
        <taxon>Dikarya</taxon>
        <taxon>Basidiomycota</taxon>
        <taxon>Agaricomycotina</taxon>
        <taxon>Agaricomycetes</taxon>
        <taxon>Hymenochaetales</taxon>
        <taxon>Hymenochaetaceae</taxon>
        <taxon>Pyrrhoderma</taxon>
    </lineage>
</organism>
<feature type="region of interest" description="Disordered" evidence="1">
    <location>
        <begin position="1"/>
        <end position="96"/>
    </location>
</feature>
<feature type="region of interest" description="Disordered" evidence="1">
    <location>
        <begin position="152"/>
        <end position="203"/>
    </location>
</feature>
<evidence type="ECO:0000256" key="1">
    <source>
        <dbReference type="SAM" id="MobiDB-lite"/>
    </source>
</evidence>
<gene>
    <name evidence="2" type="ORF">PNOK_0171400</name>
</gene>
<evidence type="ECO:0000313" key="2">
    <source>
        <dbReference type="EMBL" id="PAV21757.1"/>
    </source>
</evidence>
<dbReference type="Proteomes" id="UP000217199">
    <property type="component" value="Unassembled WGS sequence"/>
</dbReference>
<sequence length="304" mass="32955">MSTPKGHPATPSTAVEITANKIPQPAPLRSRQQGGRKKVLPPIEPDSIYRAESVSAPLPGVLKRLAQDPSHGEPRKRKRIEQAGAATSHAAGPSGVNLATPTNNSAHNHGVIANATADGEPQQTLFEFSTLPTSALYRYIIQHDLIPTIYPTPLTADDPPPPSALLDPVRMASRAPSPDPTPTPANRPKRGKDTSRRRSTRLLEEEMRGLDQIQFTVAVRRAGWPVGSRGGIFPVAWRPLTELSERQSLHKACSKPLSPSVFSTHLPSNYSPFLRSSAAGLLYFLSSRILPPLVLFQLVSEARI</sequence>
<dbReference type="OrthoDB" id="3361956at2759"/>
<proteinExistence type="predicted"/>
<comment type="caution">
    <text evidence="2">The sequence shown here is derived from an EMBL/GenBank/DDBJ whole genome shotgun (WGS) entry which is preliminary data.</text>
</comment>
<feature type="compositionally biased region" description="Basic and acidic residues" evidence="1">
    <location>
        <begin position="191"/>
        <end position="203"/>
    </location>
</feature>
<dbReference type="EMBL" id="NBII01000002">
    <property type="protein sequence ID" value="PAV21757.1"/>
    <property type="molecule type" value="Genomic_DNA"/>
</dbReference>
<dbReference type="InParanoid" id="A0A286UQA1"/>
<protein>
    <submittedName>
        <fullName evidence="2">Uncharacterized protein</fullName>
    </submittedName>
</protein>
<evidence type="ECO:0000313" key="3">
    <source>
        <dbReference type="Proteomes" id="UP000217199"/>
    </source>
</evidence>